<feature type="region of interest" description="Disordered" evidence="1">
    <location>
        <begin position="102"/>
        <end position="152"/>
    </location>
</feature>
<evidence type="ECO:0000256" key="1">
    <source>
        <dbReference type="SAM" id="MobiDB-lite"/>
    </source>
</evidence>
<name>A0ABY8QBZ8_9RHOB</name>
<keyword evidence="3" id="KW-0614">Plasmid</keyword>
<feature type="compositionally biased region" description="Gly residues" evidence="1">
    <location>
        <begin position="139"/>
        <end position="152"/>
    </location>
</feature>
<protein>
    <submittedName>
        <fullName evidence="3">Uncharacterized protein</fullName>
    </submittedName>
</protein>
<proteinExistence type="predicted"/>
<dbReference type="EMBL" id="CP124537">
    <property type="protein sequence ID" value="WGV18324.1"/>
    <property type="molecule type" value="Genomic_DNA"/>
</dbReference>
<sequence>MMKTKRILAMTAVAVVAAQAGFAQTAAPTPPAAPAPINLDFLGTLFAGGATPDEMGIRDAFGTAGLTVERYRTGFDGAIRVRATTVDGQEVRVRIQDGEIRYSLRSGGDSTGDNGPTSDDNGPSSDSNGSDTSDSSRDGNGGNSGGGNGGNS</sequence>
<keyword evidence="2" id="KW-0732">Signal</keyword>
<keyword evidence="4" id="KW-1185">Reference proteome</keyword>
<dbReference type="Proteomes" id="UP001230978">
    <property type="component" value="Plasmid unnamed2"/>
</dbReference>
<accession>A0ABY8QBZ8</accession>
<evidence type="ECO:0000313" key="4">
    <source>
        <dbReference type="Proteomes" id="UP001230978"/>
    </source>
</evidence>
<feature type="chain" id="PRO_5045544495" evidence="2">
    <location>
        <begin position="26"/>
        <end position="152"/>
    </location>
</feature>
<evidence type="ECO:0000256" key="2">
    <source>
        <dbReference type="SAM" id="SignalP"/>
    </source>
</evidence>
<feature type="compositionally biased region" description="Low complexity" evidence="1">
    <location>
        <begin position="115"/>
        <end position="133"/>
    </location>
</feature>
<reference evidence="3 4" key="1">
    <citation type="submission" date="2023-04" db="EMBL/GenBank/DDBJ databases">
        <title>YMD61, complete Genome.</title>
        <authorList>
            <person name="Zhang J."/>
        </authorList>
    </citation>
    <scope>NUCLEOTIDE SEQUENCE [LARGE SCALE GENOMIC DNA]</scope>
    <source>
        <strain evidence="3 4">YMD61</strain>
        <plasmid evidence="3 4">unnamed2</plasmid>
    </source>
</reference>
<dbReference type="RefSeq" id="WP_281470437.1">
    <property type="nucleotide sequence ID" value="NZ_CP124537.1"/>
</dbReference>
<geneLocation type="plasmid" evidence="3 4">
    <name>unnamed2</name>
</geneLocation>
<evidence type="ECO:0000313" key="3">
    <source>
        <dbReference type="EMBL" id="WGV18324.1"/>
    </source>
</evidence>
<gene>
    <name evidence="3" type="ORF">QF092_19750</name>
</gene>
<feature type="signal peptide" evidence="2">
    <location>
        <begin position="1"/>
        <end position="25"/>
    </location>
</feature>
<organism evidence="3 4">
    <name type="scientific">Fuscovulum ytuae</name>
    <dbReference type="NCBI Taxonomy" id="3042299"/>
    <lineage>
        <taxon>Bacteria</taxon>
        <taxon>Pseudomonadati</taxon>
        <taxon>Pseudomonadota</taxon>
        <taxon>Alphaproteobacteria</taxon>
        <taxon>Rhodobacterales</taxon>
        <taxon>Paracoccaceae</taxon>
        <taxon>Fuscovulum</taxon>
    </lineage>
</organism>